<accession>F8B5C9</accession>
<gene>
    <name evidence="6" type="ordered locus">FsymDg_0424</name>
</gene>
<evidence type="ECO:0000256" key="5">
    <source>
        <dbReference type="SAM" id="SignalP"/>
    </source>
</evidence>
<evidence type="ECO:0000256" key="1">
    <source>
        <dbReference type="ARBA" id="ARBA00008520"/>
    </source>
</evidence>
<dbReference type="PANTHER" id="PTHR30006">
    <property type="entry name" value="THIAMINE-BINDING PERIPLASMIC PROTEIN-RELATED"/>
    <property type="match status" value="1"/>
</dbReference>
<dbReference type="KEGG" id="fsy:FsymDg_0424"/>
<comment type="similarity">
    <text evidence="1">Belongs to the bacterial solute-binding protein 1 family.</text>
</comment>
<dbReference type="Gene3D" id="3.40.190.10">
    <property type="entry name" value="Periplasmic binding protein-like II"/>
    <property type="match status" value="2"/>
</dbReference>
<dbReference type="eggNOG" id="COG1840">
    <property type="taxonomic scope" value="Bacteria"/>
</dbReference>
<feature type="binding site" evidence="4">
    <location>
        <position position="41"/>
    </location>
    <ligand>
        <name>Fe cation</name>
        <dbReference type="ChEBI" id="CHEBI:24875"/>
    </ligand>
</feature>
<dbReference type="InterPro" id="IPR026045">
    <property type="entry name" value="Ferric-bd"/>
</dbReference>
<dbReference type="STRING" id="656024.FsymDg_0424"/>
<keyword evidence="2" id="KW-0410">Iron transport</keyword>
<dbReference type="SUPFAM" id="SSF53850">
    <property type="entry name" value="Periplasmic binding protein-like II"/>
    <property type="match status" value="1"/>
</dbReference>
<organism evidence="6 7">
    <name type="scientific">Candidatus Protofrankia datiscae</name>
    <dbReference type="NCBI Taxonomy" id="2716812"/>
    <lineage>
        <taxon>Bacteria</taxon>
        <taxon>Bacillati</taxon>
        <taxon>Actinomycetota</taxon>
        <taxon>Actinomycetes</taxon>
        <taxon>Frankiales</taxon>
        <taxon>Frankiaceae</taxon>
        <taxon>Protofrankia</taxon>
    </lineage>
</organism>
<keyword evidence="7" id="KW-1185">Reference proteome</keyword>
<protein>
    <submittedName>
        <fullName evidence="6">Extracellular solute-binding protein family 1</fullName>
    </submittedName>
</protein>
<keyword evidence="2" id="KW-0406">Ion transport</keyword>
<dbReference type="AlphaFoldDB" id="F8B5C9"/>
<dbReference type="GO" id="GO:0030288">
    <property type="term" value="C:outer membrane-bounded periplasmic space"/>
    <property type="evidence" value="ECO:0007669"/>
    <property type="project" value="TreeGrafter"/>
</dbReference>
<dbReference type="PANTHER" id="PTHR30006:SF15">
    <property type="entry name" value="IRON-UTILIZATION PERIPLASMIC PROTEIN"/>
    <property type="match status" value="1"/>
</dbReference>
<feature type="binding site" evidence="4">
    <location>
        <position position="89"/>
    </location>
    <ligand>
        <name>Fe cation</name>
        <dbReference type="ChEBI" id="CHEBI:24875"/>
    </ligand>
</feature>
<proteinExistence type="inferred from homology"/>
<dbReference type="HOGENOM" id="CLU_026974_2_0_11"/>
<evidence type="ECO:0000313" key="7">
    <source>
        <dbReference type="Proteomes" id="UP000001549"/>
    </source>
</evidence>
<dbReference type="EMBL" id="CP002801">
    <property type="protein sequence ID" value="AEH07981.1"/>
    <property type="molecule type" value="Genomic_DNA"/>
</dbReference>
<keyword evidence="2" id="KW-0813">Transport</keyword>
<evidence type="ECO:0000256" key="2">
    <source>
        <dbReference type="ARBA" id="ARBA00022496"/>
    </source>
</evidence>
<evidence type="ECO:0000256" key="3">
    <source>
        <dbReference type="ARBA" id="ARBA00022729"/>
    </source>
</evidence>
<sequence precursor="true">MHVRLAGRIATLAMGVVLTAAATACGGSEDASTITLYNAQHEDLIKVMVDGFTRETGIKVNIRSGKDSELANQLVQEGDASPADVFVTENSPAMSLVDAHGRFVKIDDATLAQVPAQFVPSSRNWTGFAARATVLAYNKRQLAPDQLPASLMDLQQPQWQGKFGVAAAGADFQAIVSAVLVSKGEVATGTWLAALKTNAKIYANNRAVLKAVNTGEVQAGVLYHYYWYKDRAESAASSNNTELKFFGGKDPGAFLSVSGAGVLRTSKKQDKAQQLVRYLTGRAGQQILADSNALEYPIASGVPANAKLKPLSELDPPVIDVASLNGPKVVELMRNASLL</sequence>
<feature type="binding site" evidence="4">
    <location>
        <position position="225"/>
    </location>
    <ligand>
        <name>Fe cation</name>
        <dbReference type="ChEBI" id="CHEBI:24875"/>
    </ligand>
</feature>
<feature type="chain" id="PRO_5039659789" evidence="5">
    <location>
        <begin position="25"/>
        <end position="339"/>
    </location>
</feature>
<dbReference type="Proteomes" id="UP000001549">
    <property type="component" value="Chromosome"/>
</dbReference>
<reference evidence="6 7" key="1">
    <citation type="submission" date="2011-05" db="EMBL/GenBank/DDBJ databases">
        <title>Complete sequence of chromosome of Frankia symbiont of Datisca glomerata.</title>
        <authorList>
            <consortium name="US DOE Joint Genome Institute"/>
            <person name="Lucas S."/>
            <person name="Han J."/>
            <person name="Lapidus A."/>
            <person name="Cheng J.-F."/>
            <person name="Goodwin L."/>
            <person name="Pitluck S."/>
            <person name="Peters L."/>
            <person name="Mikhailova N."/>
            <person name="Chertkov O."/>
            <person name="Teshima H."/>
            <person name="Han C."/>
            <person name="Tapia R."/>
            <person name="Land M."/>
            <person name="Hauser L."/>
            <person name="Kyrpides N."/>
            <person name="Ivanova N."/>
            <person name="Pagani I."/>
            <person name="Berry A."/>
            <person name="Pawlowski K."/>
            <person name="Persson T."/>
            <person name="Vanden Heuvel B."/>
            <person name="Benson D."/>
            <person name="Woyke T."/>
        </authorList>
    </citation>
    <scope>NUCLEOTIDE SEQUENCE [LARGE SCALE GENOMIC DNA]</scope>
    <source>
        <strain evidence="7">4085684</strain>
    </source>
</reference>
<evidence type="ECO:0000256" key="4">
    <source>
        <dbReference type="PIRSR" id="PIRSR002825-1"/>
    </source>
</evidence>
<dbReference type="Pfam" id="PF13343">
    <property type="entry name" value="SBP_bac_6"/>
    <property type="match status" value="1"/>
</dbReference>
<keyword evidence="3 5" id="KW-0732">Signal</keyword>
<keyword evidence="4" id="KW-0479">Metal-binding</keyword>
<dbReference type="PROSITE" id="PS51257">
    <property type="entry name" value="PROKAR_LIPOPROTEIN"/>
    <property type="match status" value="1"/>
</dbReference>
<feature type="signal peptide" evidence="5">
    <location>
        <begin position="1"/>
        <end position="24"/>
    </location>
</feature>
<dbReference type="GO" id="GO:0046872">
    <property type="term" value="F:metal ion binding"/>
    <property type="evidence" value="ECO:0007669"/>
    <property type="project" value="UniProtKB-KW"/>
</dbReference>
<dbReference type="GO" id="GO:0006826">
    <property type="term" value="P:iron ion transport"/>
    <property type="evidence" value="ECO:0007669"/>
    <property type="project" value="UniProtKB-KW"/>
</dbReference>
<evidence type="ECO:0000313" key="6">
    <source>
        <dbReference type="EMBL" id="AEH07981.1"/>
    </source>
</evidence>
<keyword evidence="4" id="KW-0408">Iron</keyword>
<dbReference type="CDD" id="cd13543">
    <property type="entry name" value="PBP2_Fbp"/>
    <property type="match status" value="1"/>
</dbReference>
<dbReference type="PIRSF" id="PIRSF002825">
    <property type="entry name" value="CfbpA"/>
    <property type="match status" value="1"/>
</dbReference>
<feature type="binding site" evidence="4">
    <location>
        <position position="226"/>
    </location>
    <ligand>
        <name>Fe cation</name>
        <dbReference type="ChEBI" id="CHEBI:24875"/>
    </ligand>
</feature>
<name>F8B5C9_9ACTN</name>